<dbReference type="OrthoDB" id="21449at2759"/>
<dbReference type="SMART" id="SM00297">
    <property type="entry name" value="BROMO"/>
    <property type="match status" value="1"/>
</dbReference>
<evidence type="ECO:0000256" key="1">
    <source>
        <dbReference type="ARBA" id="ARBA00023117"/>
    </source>
</evidence>
<dbReference type="InterPro" id="IPR001487">
    <property type="entry name" value="Bromodomain"/>
</dbReference>
<dbReference type="PRINTS" id="PR00503">
    <property type="entry name" value="BROMODOMAIN"/>
</dbReference>
<evidence type="ECO:0000259" key="4">
    <source>
        <dbReference type="PROSITE" id="PS50014"/>
    </source>
</evidence>
<dbReference type="Proteomes" id="UP000708148">
    <property type="component" value="Unassembled WGS sequence"/>
</dbReference>
<dbReference type="SUPFAM" id="SSF47370">
    <property type="entry name" value="Bromodomain"/>
    <property type="match status" value="1"/>
</dbReference>
<feature type="compositionally biased region" description="Basic and acidic residues" evidence="3">
    <location>
        <begin position="28"/>
        <end position="37"/>
    </location>
</feature>
<comment type="caution">
    <text evidence="5">The sequence shown here is derived from an EMBL/GenBank/DDBJ whole genome shotgun (WGS) entry which is preliminary data.</text>
</comment>
<dbReference type="InterPro" id="IPR036427">
    <property type="entry name" value="Bromodomain-like_sf"/>
</dbReference>
<keyword evidence="1 2" id="KW-0103">Bromodomain</keyword>
<accession>A0A8S1J1P6</accession>
<name>A0A8S1J1P6_9CHLO</name>
<protein>
    <recommendedName>
        <fullName evidence="4">Bromo domain-containing protein</fullName>
    </recommendedName>
</protein>
<organism evidence="5 6">
    <name type="scientific">Ostreobium quekettii</name>
    <dbReference type="NCBI Taxonomy" id="121088"/>
    <lineage>
        <taxon>Eukaryota</taxon>
        <taxon>Viridiplantae</taxon>
        <taxon>Chlorophyta</taxon>
        <taxon>core chlorophytes</taxon>
        <taxon>Ulvophyceae</taxon>
        <taxon>TCBD clade</taxon>
        <taxon>Bryopsidales</taxon>
        <taxon>Ostreobineae</taxon>
        <taxon>Ostreobiaceae</taxon>
        <taxon>Ostreobium</taxon>
    </lineage>
</organism>
<dbReference type="PANTHER" id="PTHR45926">
    <property type="entry name" value="OSJNBA0053K19.4 PROTEIN"/>
    <property type="match status" value="1"/>
</dbReference>
<dbReference type="Pfam" id="PF00439">
    <property type="entry name" value="Bromodomain"/>
    <property type="match status" value="1"/>
</dbReference>
<feature type="domain" description="Bromo" evidence="4">
    <location>
        <begin position="103"/>
        <end position="180"/>
    </location>
</feature>
<evidence type="ECO:0000256" key="2">
    <source>
        <dbReference type="PROSITE-ProRule" id="PRU00035"/>
    </source>
</evidence>
<dbReference type="Gene3D" id="1.20.920.10">
    <property type="entry name" value="Bromodomain-like"/>
    <property type="match status" value="1"/>
</dbReference>
<keyword evidence="6" id="KW-1185">Reference proteome</keyword>
<evidence type="ECO:0000256" key="3">
    <source>
        <dbReference type="SAM" id="MobiDB-lite"/>
    </source>
</evidence>
<feature type="region of interest" description="Disordered" evidence="3">
    <location>
        <begin position="210"/>
        <end position="240"/>
    </location>
</feature>
<gene>
    <name evidence="5" type="ORF">OSTQU699_LOCUS6636</name>
</gene>
<reference evidence="5" key="1">
    <citation type="submission" date="2020-12" db="EMBL/GenBank/DDBJ databases">
        <authorList>
            <person name="Iha C."/>
        </authorList>
    </citation>
    <scope>NUCLEOTIDE SEQUENCE</scope>
</reference>
<sequence length="332" mass="36037">MLEAQKTMLEARIRHLRRLAPPGPASEASKHPPDPDVHSSGLSVSSMTPGGVKRANQGAPGGAKAPKRARRPSPGRAEVPRGGQAVRDDDPLAQCRKILSKLKKQSASRPFRQPVDPVLQQCPNYYEVVRHPMDLGTVGERLGLGRDAGKRYADPLEFRDDVRQIFANCRVYNPHGHVVRKMGEKLSEKFEALWAEAGIERAWEARGGGAAGDARAENRSASRPGHASTAPGNDSDPGSLLRVQSLASELARILSKDRTATDAGQGPMPFALIRKLSQRLDREDVVRRHPDLLSLIASQVNHGLALEGGQSIDSLGNTVLWKLHRAATPKHS</sequence>
<evidence type="ECO:0000313" key="5">
    <source>
        <dbReference type="EMBL" id="CAD7701277.1"/>
    </source>
</evidence>
<evidence type="ECO:0000313" key="6">
    <source>
        <dbReference type="Proteomes" id="UP000708148"/>
    </source>
</evidence>
<dbReference type="EMBL" id="CAJHUC010001483">
    <property type="protein sequence ID" value="CAD7701277.1"/>
    <property type="molecule type" value="Genomic_DNA"/>
</dbReference>
<dbReference type="PROSITE" id="PS50014">
    <property type="entry name" value="BROMODOMAIN_2"/>
    <property type="match status" value="1"/>
</dbReference>
<feature type="region of interest" description="Disordered" evidence="3">
    <location>
        <begin position="1"/>
        <end position="91"/>
    </location>
</feature>
<proteinExistence type="predicted"/>
<dbReference type="AlphaFoldDB" id="A0A8S1J1P6"/>